<proteinExistence type="predicted"/>
<keyword evidence="2" id="KW-1185">Reference proteome</keyword>
<dbReference type="EnsemblPlants" id="AVESA.00010b.r2.4CG1255860.1">
    <property type="protein sequence ID" value="AVESA.00010b.r2.4CG1255860.1.CDS.1"/>
    <property type="gene ID" value="AVESA.00010b.r2.4CG1255860"/>
</dbReference>
<protein>
    <submittedName>
        <fullName evidence="1">Uncharacterized protein</fullName>
    </submittedName>
</protein>
<dbReference type="Proteomes" id="UP001732700">
    <property type="component" value="Chromosome 4C"/>
</dbReference>
<evidence type="ECO:0000313" key="1">
    <source>
        <dbReference type="EnsemblPlants" id="AVESA.00010b.r2.4CG1255860.1.CDS.1"/>
    </source>
</evidence>
<accession>A0ACD5WMR1</accession>
<evidence type="ECO:0000313" key="2">
    <source>
        <dbReference type="Proteomes" id="UP001732700"/>
    </source>
</evidence>
<organism evidence="1 2">
    <name type="scientific">Avena sativa</name>
    <name type="common">Oat</name>
    <dbReference type="NCBI Taxonomy" id="4498"/>
    <lineage>
        <taxon>Eukaryota</taxon>
        <taxon>Viridiplantae</taxon>
        <taxon>Streptophyta</taxon>
        <taxon>Embryophyta</taxon>
        <taxon>Tracheophyta</taxon>
        <taxon>Spermatophyta</taxon>
        <taxon>Magnoliopsida</taxon>
        <taxon>Liliopsida</taxon>
        <taxon>Poales</taxon>
        <taxon>Poaceae</taxon>
        <taxon>BOP clade</taxon>
        <taxon>Pooideae</taxon>
        <taxon>Poodae</taxon>
        <taxon>Poeae</taxon>
        <taxon>Poeae Chloroplast Group 1 (Aveneae type)</taxon>
        <taxon>Aveninae</taxon>
        <taxon>Avena</taxon>
    </lineage>
</organism>
<reference evidence="1" key="2">
    <citation type="submission" date="2025-09" db="UniProtKB">
        <authorList>
            <consortium name="EnsemblPlants"/>
        </authorList>
    </citation>
    <scope>IDENTIFICATION</scope>
</reference>
<name>A0ACD5WMR1_AVESA</name>
<reference evidence="1" key="1">
    <citation type="submission" date="2021-05" db="EMBL/GenBank/DDBJ databases">
        <authorList>
            <person name="Scholz U."/>
            <person name="Mascher M."/>
            <person name="Fiebig A."/>
        </authorList>
    </citation>
    <scope>NUCLEOTIDE SEQUENCE [LARGE SCALE GENOMIC DNA]</scope>
</reference>
<sequence>MRSPQQPGTMDTQPSDAPAAAVYPGCWVMLNHRGHGRSYYCYPAEAENSVATCLSSAGKSIQASFRLEAPPGNSALFLDWPDVPGLDEFQGTEVIAAHGDSVLIQARDRGDVASSAPFEYFVYRAGGGGPPSMSRLPPCYVPMPWDTRDSRRRRREPRTMHSTDTGLLRRGAHELAVAQLTMYPSPELCVLRSSGPHRRLEWETKQPSVIYPDDDARGDVRWETDAAVPIGARFLICWVDYFIGLLLCDVLDDEPVLQYVPLPVEPNPQRHRRKLERPFKNARNIGTTAGGAVRFVSVDHRCCCGGLLESNCPRSRFFFTLTTWTLDMDSMTWTTDGVLHSDELWALPGYEDLPRVTPEFPVISMEDTDAVCLMVRHYGLDAPDRRIWMIKVDTRSKTLLSVVRYNTARYKELEEDNNDDDDGQSRYRAQLLRRHNDESHDHFDDIGFIPSEFSKYL</sequence>